<protein>
    <submittedName>
        <fullName evidence="2">RCG47134</fullName>
    </submittedName>
</protein>
<sequence>MFWDRASTHLIELLLITGSPISPGIYLFLLSFNCSVSFPDTLMM</sequence>
<evidence type="ECO:0000256" key="1">
    <source>
        <dbReference type="SAM" id="Phobius"/>
    </source>
</evidence>
<name>A6I0A7_RAT</name>
<evidence type="ECO:0000313" key="3">
    <source>
        <dbReference type="Proteomes" id="UP000234681"/>
    </source>
</evidence>
<keyword evidence="1" id="KW-0472">Membrane</keyword>
<evidence type="ECO:0000313" key="2">
    <source>
        <dbReference type="EMBL" id="EDM12888.1"/>
    </source>
</evidence>
<keyword evidence="1" id="KW-0812">Transmembrane</keyword>
<gene>
    <name evidence="2" type="ORF">rCG_47134</name>
</gene>
<dbReference type="EMBL" id="CH473953">
    <property type="protein sequence ID" value="EDM12888.1"/>
    <property type="molecule type" value="Genomic_DNA"/>
</dbReference>
<keyword evidence="1" id="KW-1133">Transmembrane helix</keyword>
<organism evidence="2 3">
    <name type="scientific">Rattus norvegicus</name>
    <name type="common">Rat</name>
    <dbReference type="NCBI Taxonomy" id="10116"/>
    <lineage>
        <taxon>Eukaryota</taxon>
        <taxon>Metazoa</taxon>
        <taxon>Chordata</taxon>
        <taxon>Craniata</taxon>
        <taxon>Vertebrata</taxon>
        <taxon>Euteleostomi</taxon>
        <taxon>Mammalia</taxon>
        <taxon>Eutheria</taxon>
        <taxon>Euarchontoglires</taxon>
        <taxon>Glires</taxon>
        <taxon>Rodentia</taxon>
        <taxon>Myomorpha</taxon>
        <taxon>Muroidea</taxon>
        <taxon>Muridae</taxon>
        <taxon>Murinae</taxon>
        <taxon>Rattus</taxon>
    </lineage>
</organism>
<feature type="transmembrane region" description="Helical" evidence="1">
    <location>
        <begin position="12"/>
        <end position="38"/>
    </location>
</feature>
<proteinExistence type="predicted"/>
<dbReference type="Proteomes" id="UP000234681">
    <property type="component" value="Chromosome 1"/>
</dbReference>
<reference evidence="3" key="1">
    <citation type="submission" date="2005-09" db="EMBL/GenBank/DDBJ databases">
        <authorList>
            <person name="Mural R.J."/>
            <person name="Li P.W."/>
            <person name="Adams M.D."/>
            <person name="Amanatides P.G."/>
            <person name="Baden-Tillson H."/>
            <person name="Barnstead M."/>
            <person name="Chin S.H."/>
            <person name="Dew I."/>
            <person name="Evans C.A."/>
            <person name="Ferriera S."/>
            <person name="Flanigan M."/>
            <person name="Fosler C."/>
            <person name="Glodek A."/>
            <person name="Gu Z."/>
            <person name="Holt R.A."/>
            <person name="Jennings D."/>
            <person name="Kraft C.L."/>
            <person name="Lu F."/>
            <person name="Nguyen T."/>
            <person name="Nusskern D.R."/>
            <person name="Pfannkoch C.M."/>
            <person name="Sitter C."/>
            <person name="Sutton G.G."/>
            <person name="Venter J.C."/>
            <person name="Wang Z."/>
            <person name="Woodage T."/>
            <person name="Zheng X.H."/>
            <person name="Zhong F."/>
        </authorList>
    </citation>
    <scope>NUCLEOTIDE SEQUENCE [LARGE SCALE GENOMIC DNA]</scope>
    <source>
        <strain>BN</strain>
        <strain evidence="3">Sprague-Dawley</strain>
    </source>
</reference>
<accession>A6I0A7</accession>
<dbReference type="AlphaFoldDB" id="A6I0A7"/>